<gene>
    <name evidence="2" type="ORF">CY34DRAFT_327019</name>
</gene>
<feature type="transmembrane region" description="Helical" evidence="1">
    <location>
        <begin position="122"/>
        <end position="142"/>
    </location>
</feature>
<dbReference type="STRING" id="930992.A0A0D0B6T2"/>
<feature type="transmembrane region" description="Helical" evidence="1">
    <location>
        <begin position="237"/>
        <end position="255"/>
    </location>
</feature>
<evidence type="ECO:0000313" key="2">
    <source>
        <dbReference type="EMBL" id="KIK39533.1"/>
    </source>
</evidence>
<reference evidence="3" key="2">
    <citation type="submission" date="2015-01" db="EMBL/GenBank/DDBJ databases">
        <title>Evolutionary Origins and Diversification of the Mycorrhizal Mutualists.</title>
        <authorList>
            <consortium name="DOE Joint Genome Institute"/>
            <consortium name="Mycorrhizal Genomics Consortium"/>
            <person name="Kohler A."/>
            <person name="Kuo A."/>
            <person name="Nagy L.G."/>
            <person name="Floudas D."/>
            <person name="Copeland A."/>
            <person name="Barry K.W."/>
            <person name="Cichocki N."/>
            <person name="Veneault-Fourrey C."/>
            <person name="LaButti K."/>
            <person name="Lindquist E.A."/>
            <person name="Lipzen A."/>
            <person name="Lundell T."/>
            <person name="Morin E."/>
            <person name="Murat C."/>
            <person name="Riley R."/>
            <person name="Ohm R."/>
            <person name="Sun H."/>
            <person name="Tunlid A."/>
            <person name="Henrissat B."/>
            <person name="Grigoriev I.V."/>
            <person name="Hibbett D.S."/>
            <person name="Martin F."/>
        </authorList>
    </citation>
    <scope>NUCLEOTIDE SEQUENCE [LARGE SCALE GENOMIC DNA]</scope>
    <source>
        <strain evidence="3">UH-Slu-Lm8-n1</strain>
    </source>
</reference>
<feature type="transmembrane region" description="Helical" evidence="1">
    <location>
        <begin position="44"/>
        <end position="62"/>
    </location>
</feature>
<feature type="transmembrane region" description="Helical" evidence="1">
    <location>
        <begin position="198"/>
        <end position="225"/>
    </location>
</feature>
<dbReference type="InParanoid" id="A0A0D0B6T2"/>
<sequence>MGIPLDKASLLALFLETLFYGVFFTLYSLTMFVLLKKPGMNKQLLIPVATALFCIATAHLIVDFVRILEAFVFEVDMISADAYYSNLAAPLEYAKTALYVTQTILADCVLVWRCYVLNNRSLLVAATGIIVLSTNAVTGYIIVWSLSLASSSSTVFTTAHSWITIFFTLTMVTSVTCTTSIAWRIYRTRHFTSDGFAAFLPIFIVVVESGAIYATGVLSILLTYLSGSNGQYTVLDAVSPIMGIVFCLIILQVHFQVGGNYQIARPLDSRGIITGSTESDACRTWAAA</sequence>
<feature type="transmembrane region" description="Helical" evidence="1">
    <location>
        <begin position="96"/>
        <end position="115"/>
    </location>
</feature>
<organism evidence="2 3">
    <name type="scientific">Suillus luteus UH-Slu-Lm8-n1</name>
    <dbReference type="NCBI Taxonomy" id="930992"/>
    <lineage>
        <taxon>Eukaryota</taxon>
        <taxon>Fungi</taxon>
        <taxon>Dikarya</taxon>
        <taxon>Basidiomycota</taxon>
        <taxon>Agaricomycotina</taxon>
        <taxon>Agaricomycetes</taxon>
        <taxon>Agaricomycetidae</taxon>
        <taxon>Boletales</taxon>
        <taxon>Suillineae</taxon>
        <taxon>Suillaceae</taxon>
        <taxon>Suillus</taxon>
    </lineage>
</organism>
<accession>A0A0D0B6T2</accession>
<dbReference type="HOGENOM" id="CLU_044614_3_3_1"/>
<keyword evidence="1" id="KW-0472">Membrane</keyword>
<proteinExistence type="predicted"/>
<keyword evidence="1" id="KW-0812">Transmembrane</keyword>
<evidence type="ECO:0000256" key="1">
    <source>
        <dbReference type="SAM" id="Phobius"/>
    </source>
</evidence>
<name>A0A0D0B6T2_9AGAM</name>
<feature type="transmembrane region" description="Helical" evidence="1">
    <location>
        <begin position="162"/>
        <end position="186"/>
    </location>
</feature>
<reference evidence="2 3" key="1">
    <citation type="submission" date="2014-04" db="EMBL/GenBank/DDBJ databases">
        <authorList>
            <consortium name="DOE Joint Genome Institute"/>
            <person name="Kuo A."/>
            <person name="Ruytinx J."/>
            <person name="Rineau F."/>
            <person name="Colpaert J."/>
            <person name="Kohler A."/>
            <person name="Nagy L.G."/>
            <person name="Floudas D."/>
            <person name="Copeland A."/>
            <person name="Barry K.W."/>
            <person name="Cichocki N."/>
            <person name="Veneault-Fourrey C."/>
            <person name="LaButti K."/>
            <person name="Lindquist E.A."/>
            <person name="Lipzen A."/>
            <person name="Lundell T."/>
            <person name="Morin E."/>
            <person name="Murat C."/>
            <person name="Sun H."/>
            <person name="Tunlid A."/>
            <person name="Henrissat B."/>
            <person name="Grigoriev I.V."/>
            <person name="Hibbett D.S."/>
            <person name="Martin F."/>
            <person name="Nordberg H.P."/>
            <person name="Cantor M.N."/>
            <person name="Hua S.X."/>
        </authorList>
    </citation>
    <scope>NUCLEOTIDE SEQUENCE [LARGE SCALE GENOMIC DNA]</scope>
    <source>
        <strain evidence="2 3">UH-Slu-Lm8-n1</strain>
    </source>
</reference>
<keyword evidence="3" id="KW-1185">Reference proteome</keyword>
<evidence type="ECO:0008006" key="4">
    <source>
        <dbReference type="Google" id="ProtNLM"/>
    </source>
</evidence>
<dbReference type="EMBL" id="KN835338">
    <property type="protein sequence ID" value="KIK39533.1"/>
    <property type="molecule type" value="Genomic_DNA"/>
</dbReference>
<evidence type="ECO:0000313" key="3">
    <source>
        <dbReference type="Proteomes" id="UP000054485"/>
    </source>
</evidence>
<protein>
    <recommendedName>
        <fullName evidence="4">Chitin synthase export chaperone</fullName>
    </recommendedName>
</protein>
<dbReference type="Proteomes" id="UP000054485">
    <property type="component" value="Unassembled WGS sequence"/>
</dbReference>
<feature type="transmembrane region" description="Helical" evidence="1">
    <location>
        <begin position="12"/>
        <end position="35"/>
    </location>
</feature>
<dbReference type="AlphaFoldDB" id="A0A0D0B6T2"/>
<dbReference type="OrthoDB" id="2756618at2759"/>
<keyword evidence="1" id="KW-1133">Transmembrane helix</keyword>